<evidence type="ECO:0000259" key="1">
    <source>
        <dbReference type="Pfam" id="PF00857"/>
    </source>
</evidence>
<dbReference type="InterPro" id="IPR000868">
    <property type="entry name" value="Isochorismatase-like_dom"/>
</dbReference>
<keyword evidence="4" id="KW-1185">Reference proteome</keyword>
<evidence type="ECO:0000313" key="5">
    <source>
        <dbReference type="Proteomes" id="UP000278036"/>
    </source>
</evidence>
<dbReference type="OrthoDB" id="9811489at2"/>
<dbReference type="EMBL" id="RFLX01000001">
    <property type="protein sequence ID" value="RMI27078.1"/>
    <property type="molecule type" value="Genomic_DNA"/>
</dbReference>
<proteinExistence type="predicted"/>
<dbReference type="InParanoid" id="A0A3A9JAV0"/>
<evidence type="ECO:0000313" key="4">
    <source>
        <dbReference type="Proteomes" id="UP000274097"/>
    </source>
</evidence>
<sequence>MLMNENRDWLMVVDLQPAFSHPDSPWFTPSLAEASARIAQLVPLFGERVLFTRFVPPAVPDGSWARYYEKWPFALRPEADWLWAVDAPWRQHASMASHTFSKWLPDAYERFGPQPRVTLCGVSADCCVLATALAAVDGGAQVRLVADACAAKSPAVQEGALSIMAARAPMLRITTTAEECAHMTRQETLA</sequence>
<organism evidence="2 5">
    <name type="scientific">Teichococcus wenyumeiae</name>
    <dbReference type="NCBI Taxonomy" id="2478470"/>
    <lineage>
        <taxon>Bacteria</taxon>
        <taxon>Pseudomonadati</taxon>
        <taxon>Pseudomonadota</taxon>
        <taxon>Alphaproteobacteria</taxon>
        <taxon>Acetobacterales</taxon>
        <taxon>Roseomonadaceae</taxon>
        <taxon>Roseomonas</taxon>
    </lineage>
</organism>
<feature type="domain" description="Isochorismatase-like" evidence="1">
    <location>
        <begin position="9"/>
        <end position="177"/>
    </location>
</feature>
<dbReference type="Pfam" id="PF00857">
    <property type="entry name" value="Isochorismatase"/>
    <property type="match status" value="1"/>
</dbReference>
<name>A0A3A9JAV0_9PROT</name>
<reference evidence="2 5" key="1">
    <citation type="submission" date="2018-09" db="EMBL/GenBank/DDBJ databases">
        <title>Roseomonas sp. nov., isolated from feces of Tibetan antelopes in the Qinghai-Tibet plateau, China.</title>
        <authorList>
            <person name="Tian Z."/>
        </authorList>
    </citation>
    <scope>NUCLEOTIDE SEQUENCE [LARGE SCALE GENOMIC DNA]</scope>
    <source>
        <strain evidence="3 4">Z23</strain>
        <strain evidence="2 5">Z24</strain>
    </source>
</reference>
<dbReference type="AlphaFoldDB" id="A0A3A9JAV0"/>
<dbReference type="SUPFAM" id="SSF52499">
    <property type="entry name" value="Isochorismatase-like hydrolases"/>
    <property type="match status" value="1"/>
</dbReference>
<protein>
    <submittedName>
        <fullName evidence="2">Isochorismatase family protein</fullName>
    </submittedName>
</protein>
<comment type="caution">
    <text evidence="2">The sequence shown here is derived from an EMBL/GenBank/DDBJ whole genome shotgun (WGS) entry which is preliminary data.</text>
</comment>
<dbReference type="EMBL" id="RAQU01000078">
    <property type="protein sequence ID" value="RKK03602.1"/>
    <property type="molecule type" value="Genomic_DNA"/>
</dbReference>
<dbReference type="InterPro" id="IPR036380">
    <property type="entry name" value="Isochorismatase-like_sf"/>
</dbReference>
<evidence type="ECO:0000313" key="2">
    <source>
        <dbReference type="EMBL" id="RKK03602.1"/>
    </source>
</evidence>
<gene>
    <name evidence="2" type="ORF">D6Z83_13715</name>
    <name evidence="3" type="ORF">EBE87_01505</name>
</gene>
<dbReference type="Gene3D" id="3.40.50.850">
    <property type="entry name" value="Isochorismatase-like"/>
    <property type="match status" value="1"/>
</dbReference>
<dbReference type="Proteomes" id="UP000274097">
    <property type="component" value="Unassembled WGS sequence"/>
</dbReference>
<accession>A0A3A9JAV0</accession>
<dbReference type="CDD" id="cd00431">
    <property type="entry name" value="cysteine_hydrolases"/>
    <property type="match status" value="1"/>
</dbReference>
<dbReference type="Proteomes" id="UP000278036">
    <property type="component" value="Unassembled WGS sequence"/>
</dbReference>
<evidence type="ECO:0000313" key="3">
    <source>
        <dbReference type="EMBL" id="RMI27078.1"/>
    </source>
</evidence>